<dbReference type="CDD" id="cd05403">
    <property type="entry name" value="NT_KNTase_like"/>
    <property type="match status" value="1"/>
</dbReference>
<dbReference type="Pfam" id="PF01909">
    <property type="entry name" value="NTP_transf_2"/>
    <property type="match status" value="1"/>
</dbReference>
<dbReference type="EMBL" id="JAWDKD010000018">
    <property type="protein sequence ID" value="MDV0447035.1"/>
    <property type="molecule type" value="Genomic_DNA"/>
</dbReference>
<evidence type="ECO:0000259" key="1">
    <source>
        <dbReference type="Pfam" id="PF01909"/>
    </source>
</evidence>
<evidence type="ECO:0000313" key="3">
    <source>
        <dbReference type="Proteomes" id="UP001271789"/>
    </source>
</evidence>
<dbReference type="SUPFAM" id="SSF81301">
    <property type="entry name" value="Nucleotidyltransferase"/>
    <property type="match status" value="1"/>
</dbReference>
<dbReference type="AlphaFoldDB" id="A0AAE4MJL6"/>
<feature type="domain" description="Polymerase nucleotidyl transferase" evidence="1">
    <location>
        <begin position="24"/>
        <end position="54"/>
    </location>
</feature>
<evidence type="ECO:0000313" key="2">
    <source>
        <dbReference type="EMBL" id="MDV0447035.1"/>
    </source>
</evidence>
<dbReference type="Gene3D" id="3.30.460.10">
    <property type="entry name" value="Beta Polymerase, domain 2"/>
    <property type="match status" value="1"/>
</dbReference>
<sequence length="228" mass="26604">MINKELWMSDIIEKMKPVFQNRLLFVGLQGSYQRNEENETSDFDVVVVLDQLSVSDLKVYQSIIKTMPESEKACGFICGADELLNWPLHEIFPLLQDTDGYFGDLNCLLPAYGKNDIQQNVNISAANLYHAVCHLYLFGNECRRTEDLKPLYKSVFFTARLLEYLRTGVYCPTKTSLVERLHGDEKTLMEISLNWEKYQNDIDENPDAYFERLMEWCRMILLSENDLK</sequence>
<dbReference type="GO" id="GO:0016779">
    <property type="term" value="F:nucleotidyltransferase activity"/>
    <property type="evidence" value="ECO:0007669"/>
    <property type="project" value="InterPro"/>
</dbReference>
<dbReference type="InterPro" id="IPR002934">
    <property type="entry name" value="Polymerase_NTP_transf_dom"/>
</dbReference>
<dbReference type="Proteomes" id="UP001271789">
    <property type="component" value="Unassembled WGS sequence"/>
</dbReference>
<gene>
    <name evidence="2" type="ORF">MsAg5_09070</name>
</gene>
<dbReference type="InterPro" id="IPR043519">
    <property type="entry name" value="NT_sf"/>
</dbReference>
<proteinExistence type="predicted"/>
<organism evidence="2 3">
    <name type="scientific">Methanolapillus africanus</name>
    <dbReference type="NCBI Taxonomy" id="3028297"/>
    <lineage>
        <taxon>Archaea</taxon>
        <taxon>Methanobacteriati</taxon>
        <taxon>Methanobacteriota</taxon>
        <taxon>Stenosarchaea group</taxon>
        <taxon>Methanomicrobia</taxon>
        <taxon>Methanosarcinales</taxon>
        <taxon>Methanosarcinaceae</taxon>
        <taxon>Methanolapillus</taxon>
    </lineage>
</organism>
<protein>
    <recommendedName>
        <fullName evidence="1">Polymerase nucleotidyl transferase domain-containing protein</fullName>
    </recommendedName>
</protein>
<comment type="caution">
    <text evidence="2">The sequence shown here is derived from an EMBL/GenBank/DDBJ whole genome shotgun (WGS) entry which is preliminary data.</text>
</comment>
<accession>A0AAE4MJL6</accession>
<name>A0AAE4MJL6_9EURY</name>
<keyword evidence="3" id="KW-1185">Reference proteome</keyword>
<reference evidence="2" key="1">
    <citation type="submission" date="2023-06" db="EMBL/GenBank/DDBJ databases">
        <title>Genome sequence of Methanosarcinaceae archaeon Ag5.</title>
        <authorList>
            <person name="Protasov E."/>
            <person name="Platt K."/>
            <person name="Poehlein A."/>
            <person name="Daniel R."/>
            <person name="Brune A."/>
        </authorList>
    </citation>
    <scope>NUCLEOTIDE SEQUENCE</scope>
    <source>
        <strain evidence="2">Ag5</strain>
    </source>
</reference>